<name>A0A316YD33_9BASI</name>
<keyword evidence="7" id="KW-0539">Nucleus</keyword>
<keyword evidence="8" id="KW-0175">Coiled coil</keyword>
<dbReference type="OrthoDB" id="128308at2759"/>
<dbReference type="Pfam" id="PF14474">
    <property type="entry name" value="RTC4"/>
    <property type="match status" value="1"/>
</dbReference>
<evidence type="ECO:0000256" key="9">
    <source>
        <dbReference type="SAM" id="MobiDB-lite"/>
    </source>
</evidence>
<evidence type="ECO:0000256" key="8">
    <source>
        <dbReference type="SAM" id="Coils"/>
    </source>
</evidence>
<keyword evidence="12" id="KW-1185">Reference proteome</keyword>
<evidence type="ECO:0000313" key="11">
    <source>
        <dbReference type="EMBL" id="PWN87122.1"/>
    </source>
</evidence>
<feature type="compositionally biased region" description="Polar residues" evidence="9">
    <location>
        <begin position="614"/>
        <end position="625"/>
    </location>
</feature>
<dbReference type="EMBL" id="KZ819641">
    <property type="protein sequence ID" value="PWN87122.1"/>
    <property type="molecule type" value="Genomic_DNA"/>
</dbReference>
<evidence type="ECO:0000256" key="7">
    <source>
        <dbReference type="ARBA" id="ARBA00023242"/>
    </source>
</evidence>
<feature type="compositionally biased region" description="Basic and acidic residues" evidence="9">
    <location>
        <begin position="32"/>
        <end position="63"/>
    </location>
</feature>
<dbReference type="InterPro" id="IPR028094">
    <property type="entry name" value="RTC4_C"/>
</dbReference>
<dbReference type="PANTHER" id="PTHR41391:SF1">
    <property type="entry name" value="RESTRICTION OF TELOMERE CAPPING PROTEIN 4"/>
    <property type="match status" value="1"/>
</dbReference>
<dbReference type="GeneID" id="37040317"/>
<feature type="compositionally biased region" description="Polar residues" evidence="9">
    <location>
        <begin position="65"/>
        <end position="76"/>
    </location>
</feature>
<dbReference type="PANTHER" id="PTHR41391">
    <property type="entry name" value="RESTRICTION OF TELOMERE CAPPING PROTEIN 4"/>
    <property type="match status" value="1"/>
</dbReference>
<comment type="similarity">
    <text evidence="4">Belongs to the RTC4 family.</text>
</comment>
<evidence type="ECO:0000256" key="1">
    <source>
        <dbReference type="ARBA" id="ARBA00002738"/>
    </source>
</evidence>
<feature type="region of interest" description="Disordered" evidence="9">
    <location>
        <begin position="599"/>
        <end position="625"/>
    </location>
</feature>
<evidence type="ECO:0000256" key="2">
    <source>
        <dbReference type="ARBA" id="ARBA00004123"/>
    </source>
</evidence>
<feature type="domain" description="Restriction of telomere capping protein 4 C-terminal" evidence="10">
    <location>
        <begin position="289"/>
        <end position="423"/>
    </location>
</feature>
<feature type="compositionally biased region" description="Basic and acidic residues" evidence="9">
    <location>
        <begin position="91"/>
        <end position="100"/>
    </location>
</feature>
<feature type="compositionally biased region" description="Low complexity" evidence="9">
    <location>
        <begin position="491"/>
        <end position="511"/>
    </location>
</feature>
<dbReference type="SMART" id="SM01312">
    <property type="entry name" value="RTC4"/>
    <property type="match status" value="1"/>
</dbReference>
<dbReference type="InterPro" id="IPR039024">
    <property type="entry name" value="RTC4"/>
</dbReference>
<feature type="compositionally biased region" description="Basic residues" evidence="9">
    <location>
        <begin position="449"/>
        <end position="463"/>
    </location>
</feature>
<comment type="subcellular location">
    <subcellularLocation>
        <location evidence="3">Cytoplasm</location>
    </subcellularLocation>
    <subcellularLocation>
        <location evidence="2">Nucleus</location>
    </subcellularLocation>
</comment>
<dbReference type="AlphaFoldDB" id="A0A316YD33"/>
<accession>A0A316YD33</accession>
<evidence type="ECO:0000259" key="10">
    <source>
        <dbReference type="SMART" id="SM01312"/>
    </source>
</evidence>
<dbReference type="Proteomes" id="UP000245768">
    <property type="component" value="Unassembled WGS sequence"/>
</dbReference>
<evidence type="ECO:0000256" key="5">
    <source>
        <dbReference type="ARBA" id="ARBA00015162"/>
    </source>
</evidence>
<dbReference type="RefSeq" id="XP_025374320.1">
    <property type="nucleotide sequence ID" value="XM_025518401.1"/>
</dbReference>
<feature type="compositionally biased region" description="Basic and acidic residues" evidence="9">
    <location>
        <begin position="119"/>
        <end position="140"/>
    </location>
</feature>
<evidence type="ECO:0000256" key="3">
    <source>
        <dbReference type="ARBA" id="ARBA00004496"/>
    </source>
</evidence>
<feature type="region of interest" description="Disordered" evidence="9">
    <location>
        <begin position="1"/>
        <end position="140"/>
    </location>
</feature>
<evidence type="ECO:0000256" key="6">
    <source>
        <dbReference type="ARBA" id="ARBA00022490"/>
    </source>
</evidence>
<keyword evidence="6" id="KW-0963">Cytoplasm</keyword>
<reference evidence="11 12" key="1">
    <citation type="journal article" date="2018" name="Mol. Biol. Evol.">
        <title>Broad Genomic Sampling Reveals a Smut Pathogenic Ancestry of the Fungal Clade Ustilaginomycotina.</title>
        <authorList>
            <person name="Kijpornyongpan T."/>
            <person name="Mondo S.J."/>
            <person name="Barry K."/>
            <person name="Sandor L."/>
            <person name="Lee J."/>
            <person name="Lipzen A."/>
            <person name="Pangilinan J."/>
            <person name="LaButti K."/>
            <person name="Hainaut M."/>
            <person name="Henrissat B."/>
            <person name="Grigoriev I.V."/>
            <person name="Spatafora J.W."/>
            <person name="Aime M.C."/>
        </authorList>
    </citation>
    <scope>NUCLEOTIDE SEQUENCE [LARGE SCALE GENOMIC DNA]</scope>
    <source>
        <strain evidence="11 12">MCA 4198</strain>
    </source>
</reference>
<evidence type="ECO:0000256" key="4">
    <source>
        <dbReference type="ARBA" id="ARBA00009461"/>
    </source>
</evidence>
<organism evidence="11 12">
    <name type="scientific">Acaromyces ingoldii</name>
    <dbReference type="NCBI Taxonomy" id="215250"/>
    <lineage>
        <taxon>Eukaryota</taxon>
        <taxon>Fungi</taxon>
        <taxon>Dikarya</taxon>
        <taxon>Basidiomycota</taxon>
        <taxon>Ustilaginomycotina</taxon>
        <taxon>Exobasidiomycetes</taxon>
        <taxon>Exobasidiales</taxon>
        <taxon>Cryptobasidiaceae</taxon>
        <taxon>Acaromyces</taxon>
    </lineage>
</organism>
<comment type="function">
    <text evidence="1">May be involved in a process influencing telomere capping.</text>
</comment>
<proteinExistence type="inferred from homology"/>
<dbReference type="GO" id="GO:0005737">
    <property type="term" value="C:cytoplasm"/>
    <property type="evidence" value="ECO:0007669"/>
    <property type="project" value="UniProtKB-SubCell"/>
</dbReference>
<dbReference type="InParanoid" id="A0A316YD33"/>
<gene>
    <name evidence="11" type="ORF">FA10DRAFT_195425</name>
</gene>
<evidence type="ECO:0000313" key="12">
    <source>
        <dbReference type="Proteomes" id="UP000245768"/>
    </source>
</evidence>
<feature type="region of interest" description="Disordered" evidence="9">
    <location>
        <begin position="425"/>
        <end position="511"/>
    </location>
</feature>
<protein>
    <recommendedName>
        <fullName evidence="5">Restriction of telomere capping protein 4</fullName>
    </recommendedName>
</protein>
<dbReference type="GO" id="GO:0005634">
    <property type="term" value="C:nucleus"/>
    <property type="evidence" value="ECO:0007669"/>
    <property type="project" value="UniProtKB-SubCell"/>
</dbReference>
<feature type="coiled-coil region" evidence="8">
    <location>
        <begin position="151"/>
        <end position="185"/>
    </location>
</feature>
<sequence>MKRQASAVPLRECDDERPQPPASRRSGPSWSIEKELRLGTERTTRSQGRKPHEEPDRGTKRDAPSCSTNVTSSEQKPASKERPRPTPLASIKKEKLRRAEEEEEERKKKQKAPPGPKVMGEKGQGDNDARESEKKVEDEDRIIYLEPSSLRRVTEEELKKEKEALEQFKRDKVELLRVKKEIANRAAGASGTTSSQGLFPTKARGLAECPFCFKALPRKPSKELINKLQYWIDQRNRAGKDLSATDTIEDVCLRHIGESEILPEGHKRGWPRELDERKLRKRLEGHLSIMQRRIEEPESSEWFIRAREERKRLGRAADDIGNQMRDLEDSQAGYYGEVGYEVMRGFLLKRFASRDDSPHWLGSPEVAAKRRPLDSSSKFIDKVLLPELICLVIREDHGGDMAMQEAEQIRRESIRYGHLVFPSRPVEGKSIDDHDSDDEVRSCTPPSSQKKRSIKPPRPHKVVSQKQSHNIRPIPLSQKRREVEDEEAPLLASSSQSMPTASSSSLSLSSSSSSSTLAPFSSWDPLSSTPQAISSSSQEPTPSLQAVLEFDASPRKRQRLESLPLSQDSSIAILSSRKQVGDATMNIAEASTTVCLVSDDDDDEAKGEPAQQRPAKTTLCSRTSSVRCKREPQRTILSHTLSQPSPSVVKHDQFRVTGSAGTL</sequence>
<dbReference type="STRING" id="215250.A0A316YD33"/>